<keyword evidence="3" id="KW-1185">Reference proteome</keyword>
<evidence type="ECO:0000313" key="3">
    <source>
        <dbReference type="Proteomes" id="UP000031532"/>
    </source>
</evidence>
<dbReference type="Proteomes" id="UP000031532">
    <property type="component" value="Unassembled WGS sequence"/>
</dbReference>
<evidence type="ECO:0000313" key="2">
    <source>
        <dbReference type="EMBL" id="NHC33602.1"/>
    </source>
</evidence>
<dbReference type="OrthoDB" id="425759at2"/>
<feature type="transmembrane region" description="Helical" evidence="1">
    <location>
        <begin position="36"/>
        <end position="57"/>
    </location>
</feature>
<dbReference type="AlphaFoldDB" id="A0A9X5I3L6"/>
<sequence length="92" mass="10302">MIEQNPKNRQDKRFTPEQYARLKAEAAAPYRGLRKFIYFSFGASGLIGAVIFLAQLVAGQNVSNALPNFALQVGIVALMIFLFRLERGRAKL</sequence>
<keyword evidence="1" id="KW-1133">Transmembrane helix</keyword>
<name>A0A9X5I3L6_9CYAN</name>
<reference evidence="2 3" key="1">
    <citation type="journal article" date="2015" name="Genome Announc.">
        <title>Draft Genome Sequence of the Terrestrial Cyanobacterium Scytonema millei VB511283, Isolated from Eastern India.</title>
        <authorList>
            <person name="Sen D."/>
            <person name="Chandrababunaidu M.M."/>
            <person name="Singh D."/>
            <person name="Sanghi N."/>
            <person name="Ghorai A."/>
            <person name="Mishra G.P."/>
            <person name="Madduluri M."/>
            <person name="Adhikary S.P."/>
            <person name="Tripathy S."/>
        </authorList>
    </citation>
    <scope>NUCLEOTIDE SEQUENCE [LARGE SCALE GENOMIC DNA]</scope>
    <source>
        <strain evidence="2 3">VB511283</strain>
    </source>
</reference>
<proteinExistence type="predicted"/>
<organism evidence="2 3">
    <name type="scientific">Scytonema millei VB511283</name>
    <dbReference type="NCBI Taxonomy" id="1245923"/>
    <lineage>
        <taxon>Bacteria</taxon>
        <taxon>Bacillati</taxon>
        <taxon>Cyanobacteriota</taxon>
        <taxon>Cyanophyceae</taxon>
        <taxon>Nostocales</taxon>
        <taxon>Scytonemataceae</taxon>
        <taxon>Scytonema</taxon>
    </lineage>
</organism>
<accession>A0A9X5I3L6</accession>
<gene>
    <name evidence="2" type="ORF">QH73_0002810</name>
</gene>
<keyword evidence="1" id="KW-0812">Transmembrane</keyword>
<evidence type="ECO:0000256" key="1">
    <source>
        <dbReference type="SAM" id="Phobius"/>
    </source>
</evidence>
<feature type="transmembrane region" description="Helical" evidence="1">
    <location>
        <begin position="69"/>
        <end position="85"/>
    </location>
</feature>
<keyword evidence="1" id="KW-0472">Membrane</keyword>
<protein>
    <submittedName>
        <fullName evidence="2">DUF3493 domain-containing protein</fullName>
    </submittedName>
</protein>
<dbReference type="InterPro" id="IPR021883">
    <property type="entry name" value="LPA1-like"/>
</dbReference>
<dbReference type="EMBL" id="JTJC03000001">
    <property type="protein sequence ID" value="NHC33602.1"/>
    <property type="molecule type" value="Genomic_DNA"/>
</dbReference>
<dbReference type="RefSeq" id="WP_039717353.1">
    <property type="nucleotide sequence ID" value="NZ_JTJC03000001.1"/>
</dbReference>
<comment type="caution">
    <text evidence="2">The sequence shown here is derived from an EMBL/GenBank/DDBJ whole genome shotgun (WGS) entry which is preliminary data.</text>
</comment>
<dbReference type="Pfam" id="PF11998">
    <property type="entry name" value="DUF3493"/>
    <property type="match status" value="1"/>
</dbReference>